<reference evidence="1 2" key="1">
    <citation type="submission" date="2020-09" db="EMBL/GenBank/DDBJ databases">
        <title>De no assembly of potato wild relative species, Solanum commersonii.</title>
        <authorList>
            <person name="Cho K."/>
        </authorList>
    </citation>
    <scope>NUCLEOTIDE SEQUENCE [LARGE SCALE GENOMIC DNA]</scope>
    <source>
        <strain evidence="1">LZ3.2</strain>
        <tissue evidence="1">Leaf</tissue>
    </source>
</reference>
<feature type="non-terminal residue" evidence="1">
    <location>
        <position position="108"/>
    </location>
</feature>
<sequence length="108" mass="12778">TKRKGQKHNSAKSFLGNCYDFDLSKYDDVVIFVDENEEIFPTKYLTSKNLLNGGWKGIRNEDILNKVGVFLMVDRMRKLRLGWFRFVKRRSNTNNTITKESMLLLFTY</sequence>
<dbReference type="EMBL" id="JACXVP010000001">
    <property type="protein sequence ID" value="KAG5630855.1"/>
    <property type="molecule type" value="Genomic_DNA"/>
</dbReference>
<protein>
    <submittedName>
        <fullName evidence="1">Uncharacterized protein</fullName>
    </submittedName>
</protein>
<organism evidence="1 2">
    <name type="scientific">Solanum commersonii</name>
    <name type="common">Commerson's wild potato</name>
    <name type="synonym">Commerson's nightshade</name>
    <dbReference type="NCBI Taxonomy" id="4109"/>
    <lineage>
        <taxon>Eukaryota</taxon>
        <taxon>Viridiplantae</taxon>
        <taxon>Streptophyta</taxon>
        <taxon>Embryophyta</taxon>
        <taxon>Tracheophyta</taxon>
        <taxon>Spermatophyta</taxon>
        <taxon>Magnoliopsida</taxon>
        <taxon>eudicotyledons</taxon>
        <taxon>Gunneridae</taxon>
        <taxon>Pentapetalae</taxon>
        <taxon>asterids</taxon>
        <taxon>lamiids</taxon>
        <taxon>Solanales</taxon>
        <taxon>Solanaceae</taxon>
        <taxon>Solanoideae</taxon>
        <taxon>Solaneae</taxon>
        <taxon>Solanum</taxon>
    </lineage>
</organism>
<proteinExistence type="predicted"/>
<gene>
    <name evidence="1" type="ORF">H5410_002572</name>
</gene>
<dbReference type="AlphaFoldDB" id="A0A9J6B380"/>
<comment type="caution">
    <text evidence="1">The sequence shown here is derived from an EMBL/GenBank/DDBJ whole genome shotgun (WGS) entry which is preliminary data.</text>
</comment>
<keyword evidence="2" id="KW-1185">Reference proteome</keyword>
<evidence type="ECO:0000313" key="2">
    <source>
        <dbReference type="Proteomes" id="UP000824120"/>
    </source>
</evidence>
<evidence type="ECO:0000313" key="1">
    <source>
        <dbReference type="EMBL" id="KAG5630855.1"/>
    </source>
</evidence>
<name>A0A9J6B380_SOLCO</name>
<accession>A0A9J6B380</accession>
<dbReference type="Proteomes" id="UP000824120">
    <property type="component" value="Chromosome 1"/>
</dbReference>